<accession>A0A7W6DS06</accession>
<dbReference type="GO" id="GO:0016020">
    <property type="term" value="C:membrane"/>
    <property type="evidence" value="ECO:0007669"/>
    <property type="project" value="UniProtKB-SubCell"/>
</dbReference>
<organism evidence="6 7">
    <name type="scientific">Sagittula marina</name>
    <dbReference type="NCBI Taxonomy" id="943940"/>
    <lineage>
        <taxon>Bacteria</taxon>
        <taxon>Pseudomonadati</taxon>
        <taxon>Pseudomonadota</taxon>
        <taxon>Alphaproteobacteria</taxon>
        <taxon>Rhodobacterales</taxon>
        <taxon>Roseobacteraceae</taxon>
        <taxon>Sagittula</taxon>
    </lineage>
</organism>
<gene>
    <name evidence="6" type="ORF">GGQ68_002160</name>
</gene>
<evidence type="ECO:0000256" key="2">
    <source>
        <dbReference type="ARBA" id="ARBA00022692"/>
    </source>
</evidence>
<sequence length="151" mass="15723">MQALLRNQLADPYLVGLFAGVSTGALLVLGYVVVLAHAVSGSAGGDRATRAAAAIIPAGIVASQMFNALTAFTIACSANAEQARGIMFLLKGKLSAFGVSTRGHALWSPLRGRGGGAMFLRCRTCLIRPRWPYSPIASGKRYRAVKTGAST</sequence>
<keyword evidence="4 5" id="KW-0472">Membrane</keyword>
<name>A0A7W6DS06_9RHOB</name>
<dbReference type="RefSeq" id="WP_246429323.1">
    <property type="nucleotide sequence ID" value="NZ_BAABBZ010000018.1"/>
</dbReference>
<comment type="subcellular location">
    <subcellularLocation>
        <location evidence="1">Membrane</location>
        <topology evidence="1">Multi-pass membrane protein</topology>
    </subcellularLocation>
</comment>
<protein>
    <submittedName>
        <fullName evidence="6">ABC-type Fe3+-siderophore transport system permease subunit</fullName>
    </submittedName>
</protein>
<dbReference type="AlphaFoldDB" id="A0A7W6DS06"/>
<evidence type="ECO:0000313" key="6">
    <source>
        <dbReference type="EMBL" id="MBB3985827.1"/>
    </source>
</evidence>
<evidence type="ECO:0000256" key="3">
    <source>
        <dbReference type="ARBA" id="ARBA00022989"/>
    </source>
</evidence>
<evidence type="ECO:0000256" key="5">
    <source>
        <dbReference type="SAM" id="Phobius"/>
    </source>
</evidence>
<dbReference type="Proteomes" id="UP000541426">
    <property type="component" value="Unassembled WGS sequence"/>
</dbReference>
<keyword evidence="7" id="KW-1185">Reference proteome</keyword>
<feature type="transmembrane region" description="Helical" evidence="5">
    <location>
        <begin position="51"/>
        <end position="74"/>
    </location>
</feature>
<feature type="transmembrane region" description="Helical" evidence="5">
    <location>
        <begin position="12"/>
        <end position="39"/>
    </location>
</feature>
<dbReference type="Gene3D" id="1.10.3470.10">
    <property type="entry name" value="ABC transporter involved in vitamin B12 uptake, BtuC"/>
    <property type="match status" value="1"/>
</dbReference>
<keyword evidence="2 5" id="KW-0812">Transmembrane</keyword>
<evidence type="ECO:0000313" key="7">
    <source>
        <dbReference type="Proteomes" id="UP000541426"/>
    </source>
</evidence>
<dbReference type="EMBL" id="JACIEJ010000004">
    <property type="protein sequence ID" value="MBB3985827.1"/>
    <property type="molecule type" value="Genomic_DNA"/>
</dbReference>
<evidence type="ECO:0000256" key="1">
    <source>
        <dbReference type="ARBA" id="ARBA00004141"/>
    </source>
</evidence>
<evidence type="ECO:0000256" key="4">
    <source>
        <dbReference type="ARBA" id="ARBA00023136"/>
    </source>
</evidence>
<comment type="caution">
    <text evidence="6">The sequence shown here is derived from an EMBL/GenBank/DDBJ whole genome shotgun (WGS) entry which is preliminary data.</text>
</comment>
<keyword evidence="3 5" id="KW-1133">Transmembrane helix</keyword>
<dbReference type="InterPro" id="IPR037294">
    <property type="entry name" value="ABC_BtuC-like"/>
</dbReference>
<dbReference type="SUPFAM" id="SSF81345">
    <property type="entry name" value="ABC transporter involved in vitamin B12 uptake, BtuC"/>
    <property type="match status" value="1"/>
</dbReference>
<reference evidence="6 7" key="1">
    <citation type="submission" date="2020-08" db="EMBL/GenBank/DDBJ databases">
        <title>Genomic Encyclopedia of Type Strains, Phase IV (KMG-IV): sequencing the most valuable type-strain genomes for metagenomic binning, comparative biology and taxonomic classification.</title>
        <authorList>
            <person name="Goeker M."/>
        </authorList>
    </citation>
    <scope>NUCLEOTIDE SEQUENCE [LARGE SCALE GENOMIC DNA]</scope>
    <source>
        <strain evidence="6 7">DSM 102235</strain>
    </source>
</reference>
<proteinExistence type="predicted"/>